<evidence type="ECO:0000313" key="4">
    <source>
        <dbReference type="Proteomes" id="UP000236291"/>
    </source>
</evidence>
<evidence type="ECO:0000259" key="1">
    <source>
        <dbReference type="Pfam" id="PF02721"/>
    </source>
</evidence>
<dbReference type="CDD" id="cd04481">
    <property type="entry name" value="RPA1_DBD_B_like"/>
    <property type="match status" value="1"/>
</dbReference>
<feature type="domain" description="Replication protein A 70 kDa DNA-binding subunit B/D first OB fold" evidence="1">
    <location>
        <begin position="7"/>
        <end position="112"/>
    </location>
</feature>
<dbReference type="CDD" id="cd04480">
    <property type="entry name" value="RPA1_DBD_A_like"/>
    <property type="match status" value="1"/>
</dbReference>
<dbReference type="InterPro" id="IPR003871">
    <property type="entry name" value="RFA1B/D_OB_1st"/>
</dbReference>
<dbReference type="Pfam" id="PF02721">
    <property type="entry name" value="DUF223"/>
    <property type="match status" value="1"/>
</dbReference>
<dbReference type="EMBL" id="ASHM01004859">
    <property type="protein sequence ID" value="PNY11870.1"/>
    <property type="molecule type" value="Genomic_DNA"/>
</dbReference>
<protein>
    <submittedName>
        <fullName evidence="3">Replication factor A protein</fullName>
    </submittedName>
</protein>
<dbReference type="InterPro" id="IPR012340">
    <property type="entry name" value="NA-bd_OB-fold"/>
</dbReference>
<dbReference type="AlphaFoldDB" id="A0A2K3P9B2"/>
<feature type="domain" description="Replication factor A C-terminal" evidence="2">
    <location>
        <begin position="267"/>
        <end position="340"/>
    </location>
</feature>
<dbReference type="Gene3D" id="2.40.50.140">
    <property type="entry name" value="Nucleic acid-binding proteins"/>
    <property type="match status" value="3"/>
</dbReference>
<reference evidence="3 4" key="1">
    <citation type="journal article" date="2014" name="Am. J. Bot.">
        <title>Genome assembly and annotation for red clover (Trifolium pratense; Fabaceae).</title>
        <authorList>
            <person name="Istvanek J."/>
            <person name="Jaros M."/>
            <person name="Krenek A."/>
            <person name="Repkova J."/>
        </authorList>
    </citation>
    <scope>NUCLEOTIDE SEQUENCE [LARGE SCALE GENOMIC DNA]</scope>
    <source>
        <strain evidence="4">cv. Tatra</strain>
        <tissue evidence="3">Young leaves</tissue>
    </source>
</reference>
<dbReference type="InterPro" id="IPR013955">
    <property type="entry name" value="Rep_factor-A_C"/>
</dbReference>
<organism evidence="3 4">
    <name type="scientific">Trifolium pratense</name>
    <name type="common">Red clover</name>
    <dbReference type="NCBI Taxonomy" id="57577"/>
    <lineage>
        <taxon>Eukaryota</taxon>
        <taxon>Viridiplantae</taxon>
        <taxon>Streptophyta</taxon>
        <taxon>Embryophyta</taxon>
        <taxon>Tracheophyta</taxon>
        <taxon>Spermatophyta</taxon>
        <taxon>Magnoliopsida</taxon>
        <taxon>eudicotyledons</taxon>
        <taxon>Gunneridae</taxon>
        <taxon>Pentapetalae</taxon>
        <taxon>rosids</taxon>
        <taxon>fabids</taxon>
        <taxon>Fabales</taxon>
        <taxon>Fabaceae</taxon>
        <taxon>Papilionoideae</taxon>
        <taxon>50 kb inversion clade</taxon>
        <taxon>NPAAA clade</taxon>
        <taxon>Hologalegina</taxon>
        <taxon>IRL clade</taxon>
        <taxon>Trifolieae</taxon>
        <taxon>Trifolium</taxon>
    </lineage>
</organism>
<reference evidence="3 4" key="2">
    <citation type="journal article" date="2017" name="Front. Plant Sci.">
        <title>Gene Classification and Mining of Molecular Markers Useful in Red Clover (Trifolium pratense) Breeding.</title>
        <authorList>
            <person name="Istvanek J."/>
            <person name="Dluhosova J."/>
            <person name="Dluhos P."/>
            <person name="Patkova L."/>
            <person name="Nedelnik J."/>
            <person name="Repkova J."/>
        </authorList>
    </citation>
    <scope>NUCLEOTIDE SEQUENCE [LARGE SCALE GENOMIC DNA]</scope>
    <source>
        <strain evidence="4">cv. Tatra</strain>
        <tissue evidence="3">Young leaves</tissue>
    </source>
</reference>
<dbReference type="PANTHER" id="PTHR47165">
    <property type="entry name" value="OS03G0429900 PROTEIN"/>
    <property type="match status" value="1"/>
</dbReference>
<dbReference type="SUPFAM" id="SSF50249">
    <property type="entry name" value="Nucleic acid-binding proteins"/>
    <property type="match status" value="3"/>
</dbReference>
<evidence type="ECO:0000259" key="2">
    <source>
        <dbReference type="Pfam" id="PF08646"/>
    </source>
</evidence>
<accession>A0A2K3P9B2</accession>
<name>A0A2K3P9B2_TRIPR</name>
<dbReference type="Pfam" id="PF08646">
    <property type="entry name" value="Rep_fac-A_C"/>
    <property type="match status" value="1"/>
</dbReference>
<proteinExistence type="predicted"/>
<gene>
    <name evidence="3" type="ORF">L195_g008490</name>
</gene>
<dbReference type="Proteomes" id="UP000236291">
    <property type="component" value="Unassembled WGS sequence"/>
</dbReference>
<evidence type="ECO:0000313" key="3">
    <source>
        <dbReference type="EMBL" id="PNY11870.1"/>
    </source>
</evidence>
<sequence length="489" mass="54784">MSKVCKKFDVVAEIMPNKGSVRIKVRVLRLWKVPAFLNPSEISSIEMILIDEKGAKIHASIRKQLLYMFESKIQEGEVYQMSCFAVIPQVGYYRATLHPYKLLFQIKTQVQPFKGSDICKYGLSLTSLADVCSHNHDYKFLVGDGKLTKMVVVELTDASGKCECALFGDYVEELNKKMGKADEGLPVVVIKFAKIKIFRDQASIQNVINTTRIFINPDIPEAVEFKNRAKPAMDEEFLRMHPKKKVSELTDLEEDGIFAIYGVLSGIVQGEDWWYPACKCHRAVIPDSGAYYCNGCSKHVFQIVPRFKVKVEISDGGSTCVFVIFDSDMSYIMEKSCAHFVGKSKVSNGGSCPAEFDAQVGSKMLFIVDNGPRQSKIVDGTFRVKRVCMDSQIIQKFIADGPFVTPVKAMSQAIEVESDNDIDDVDVVADYQPLSFMKDVIVTPPVVAKTPYKEDVVVTAVKRNLSEVFDGATKVQGKKSMRRVKIEKE</sequence>
<comment type="caution">
    <text evidence="3">The sequence shown here is derived from an EMBL/GenBank/DDBJ whole genome shotgun (WGS) entry which is preliminary data.</text>
</comment>
<dbReference type="PANTHER" id="PTHR47165:SF4">
    <property type="entry name" value="OS03G0429900 PROTEIN"/>
    <property type="match status" value="1"/>
</dbReference>